<evidence type="ECO:0000313" key="4">
    <source>
        <dbReference type="Proteomes" id="UP000694426"/>
    </source>
</evidence>
<keyword evidence="4" id="KW-1185">Reference proteome</keyword>
<feature type="compositionally biased region" description="Polar residues" evidence="1">
    <location>
        <begin position="62"/>
        <end position="71"/>
    </location>
</feature>
<dbReference type="Pfam" id="PF12348">
    <property type="entry name" value="CLASP_N"/>
    <property type="match status" value="1"/>
</dbReference>
<reference evidence="3" key="2">
    <citation type="submission" date="2025-09" db="UniProtKB">
        <authorList>
            <consortium name="Ensembl"/>
        </authorList>
    </citation>
    <scope>IDENTIFICATION</scope>
</reference>
<dbReference type="InterPro" id="IPR034085">
    <property type="entry name" value="TOG"/>
</dbReference>
<dbReference type="SMART" id="SM01349">
    <property type="entry name" value="TOG"/>
    <property type="match status" value="2"/>
</dbReference>
<dbReference type="GO" id="GO:0000226">
    <property type="term" value="P:microtubule cytoskeleton organization"/>
    <property type="evidence" value="ECO:0007669"/>
    <property type="project" value="TreeGrafter"/>
</dbReference>
<accession>A0A8B9CNY5</accession>
<feature type="domain" description="TOG" evidence="2">
    <location>
        <begin position="498"/>
        <end position="734"/>
    </location>
</feature>
<feature type="compositionally biased region" description="Basic and acidic residues" evidence="1">
    <location>
        <begin position="88"/>
        <end position="97"/>
    </location>
</feature>
<organism evidence="3 4">
    <name type="scientific">Anser brachyrhynchus</name>
    <name type="common">Pink-footed goose</name>
    <dbReference type="NCBI Taxonomy" id="132585"/>
    <lineage>
        <taxon>Eukaryota</taxon>
        <taxon>Metazoa</taxon>
        <taxon>Chordata</taxon>
        <taxon>Craniata</taxon>
        <taxon>Vertebrata</taxon>
        <taxon>Euteleostomi</taxon>
        <taxon>Archelosauria</taxon>
        <taxon>Archosauria</taxon>
        <taxon>Dinosauria</taxon>
        <taxon>Saurischia</taxon>
        <taxon>Theropoda</taxon>
        <taxon>Coelurosauria</taxon>
        <taxon>Aves</taxon>
        <taxon>Neognathae</taxon>
        <taxon>Galloanserae</taxon>
        <taxon>Anseriformes</taxon>
        <taxon>Anatidae</taxon>
        <taxon>Anserinae</taxon>
        <taxon>Anser</taxon>
    </lineage>
</organism>
<dbReference type="Gene3D" id="1.25.10.10">
    <property type="entry name" value="Leucine-rich Repeat Variant"/>
    <property type="match status" value="2"/>
</dbReference>
<sequence length="1012" mass="111606">MATEDNFAAAKYHAPVAVYCGSIIKDKPRCRALRGGSIDSNLHLCGSRWTTEEEASLQSMLTTQMKKQQPSLEDGDGEPPQPRAVSSLEDRDSKATVHDLSAGAGGVLSHFPHPALTQDSQEREVSSAALETTQIKDKLKKRRMSEGLLTPQRGMTDGSDSKGITLKPAVSRSASQRLLATSRPMPPIQNRLPSPEPSWTSNKEQEHEENGTGCGGSEGNHKELMSEASLQPLYCSDEDGKKSLGVALIPPIPRSARPSDGDPGSAAVPLPSSQQLVSQESLEMRPRSGSKTEEKTLKSLELRTLEPILPIPHHHVVCSVKSAGHLYEPVPTLTGLPLSQAKEMDHLTSPRLLRDDDWKDSNGRIHVTISKSAQEKMRQKRMREMELLRREMEKEREKLQLSTCSSDPGITAEEGFGLLHINGTVPISSSTSNACRSSIGTTLRKRVNRPSLPSIPVISQDSGFLRHSSANSLPAIALGSLEWGEEPECGDAWETRPFSHPEQGLLDALTWLSSNDWQLKGKGLFSIRRLAICHSEILLGRLHDVALAVTKEVNNLRSKVSRFAINTLGELFRIMKKHMDQEVEEVARALLQKTGDSSEFIQKAADRSLGIMVGSVTPARAMAAILASGVNHRNVLVRKSAAEHLLTVMEQIGAEKLLSGTRDSTELLVHTLVKLAQDCNQDTRFYGRKMLNILMSHPKFDEYLKQFLPSRDLRDVMATIKQKGIEDHISELPSAKGRRESRSSGLMVSQENLPSDEGSRSGSDVLILPRQTVRHTSLRTVEEIEQLKELNKLLTAKEFQARMEGVVLLVDHCKNNPQLISANIVQIFDVFVPRLQDSNKKVNQQALEALASITPILRDTLHPVLISVVAAVTDNLNSKHTGIYTAAVKVLEASIAHLDNTLLLQVLAHRVRFLSGRAMQDVTEHLSVLVASVYPRKAHVVERYTLPVLWYFLSNMIGNGVLPGRSSNVRAAVTKLAKSLYQEMGSSLKEHAAGQPQHVVKNLWHVLDLDVW</sequence>
<dbReference type="GO" id="GO:0008017">
    <property type="term" value="F:microtubule binding"/>
    <property type="evidence" value="ECO:0007669"/>
    <property type="project" value="TreeGrafter"/>
</dbReference>
<dbReference type="InterPro" id="IPR011989">
    <property type="entry name" value="ARM-like"/>
</dbReference>
<dbReference type="AlphaFoldDB" id="A0A8B9CNY5"/>
<feature type="region of interest" description="Disordered" evidence="1">
    <location>
        <begin position="729"/>
        <end position="762"/>
    </location>
</feature>
<dbReference type="Ensembl" id="ENSABRT00000030237.1">
    <property type="protein sequence ID" value="ENSABRP00000021495.1"/>
    <property type="gene ID" value="ENSABRG00000018239.1"/>
</dbReference>
<dbReference type="GO" id="GO:0005929">
    <property type="term" value="C:cilium"/>
    <property type="evidence" value="ECO:0007669"/>
    <property type="project" value="TreeGrafter"/>
</dbReference>
<dbReference type="Proteomes" id="UP000694426">
    <property type="component" value="Unplaced"/>
</dbReference>
<feature type="compositionally biased region" description="Basic and acidic residues" evidence="1">
    <location>
        <begin position="282"/>
        <end position="295"/>
    </location>
</feature>
<dbReference type="InterPro" id="IPR016024">
    <property type="entry name" value="ARM-type_fold"/>
</dbReference>
<feature type="region of interest" description="Disordered" evidence="1">
    <location>
        <begin position="250"/>
        <end position="295"/>
    </location>
</feature>
<dbReference type="PANTHER" id="PTHR21567">
    <property type="entry name" value="CLASP"/>
    <property type="match status" value="1"/>
</dbReference>
<dbReference type="PANTHER" id="PTHR21567:SF42">
    <property type="entry name" value="TOG ARRAY REGULATOR OF AXONEMAL MICROTUBULES PROTEIN 2"/>
    <property type="match status" value="1"/>
</dbReference>
<feature type="region of interest" description="Disordered" evidence="1">
    <location>
        <begin position="62"/>
        <end position="221"/>
    </location>
</feature>
<dbReference type="SUPFAM" id="SSF48371">
    <property type="entry name" value="ARM repeat"/>
    <property type="match status" value="1"/>
</dbReference>
<name>A0A8B9CNY5_9AVES</name>
<feature type="compositionally biased region" description="Polar residues" evidence="1">
    <location>
        <begin position="743"/>
        <end position="753"/>
    </location>
</feature>
<evidence type="ECO:0000256" key="1">
    <source>
        <dbReference type="SAM" id="MobiDB-lite"/>
    </source>
</evidence>
<feature type="compositionally biased region" description="Low complexity" evidence="1">
    <location>
        <begin position="268"/>
        <end position="281"/>
    </location>
</feature>
<dbReference type="GeneTree" id="ENSGT00940000156217"/>
<dbReference type="GO" id="GO:0005881">
    <property type="term" value="C:cytoplasmic microtubule"/>
    <property type="evidence" value="ECO:0007669"/>
    <property type="project" value="TreeGrafter"/>
</dbReference>
<evidence type="ECO:0000259" key="2">
    <source>
        <dbReference type="SMART" id="SM01349"/>
    </source>
</evidence>
<protein>
    <submittedName>
        <fullName evidence="3">TOG array regulator of axonemal microtubules 2</fullName>
    </submittedName>
</protein>
<feature type="domain" description="TOG" evidence="2">
    <location>
        <begin position="777"/>
        <end position="1001"/>
    </location>
</feature>
<gene>
    <name evidence="3" type="primary">TOGARAM2</name>
</gene>
<proteinExistence type="predicted"/>
<reference evidence="3" key="1">
    <citation type="submission" date="2025-08" db="UniProtKB">
        <authorList>
            <consortium name="Ensembl"/>
        </authorList>
    </citation>
    <scope>IDENTIFICATION</scope>
</reference>
<evidence type="ECO:0000313" key="3">
    <source>
        <dbReference type="Ensembl" id="ENSABRP00000021495.1"/>
    </source>
</evidence>
<dbReference type="InterPro" id="IPR024395">
    <property type="entry name" value="CLASP_N_dom"/>
</dbReference>